<protein>
    <submittedName>
        <fullName evidence="2">Uncharacterized protein</fullName>
    </submittedName>
</protein>
<evidence type="ECO:0000313" key="2">
    <source>
        <dbReference type="EnsemblMetazoa" id="CLYHEMP022807.1"/>
    </source>
</evidence>
<keyword evidence="3" id="KW-1185">Reference proteome</keyword>
<keyword evidence="1" id="KW-0175">Coiled coil</keyword>
<proteinExistence type="predicted"/>
<feature type="coiled-coil region" evidence="1">
    <location>
        <begin position="171"/>
        <end position="198"/>
    </location>
</feature>
<sequence>MATITANLPDNQNNDTLIAYQFLDYNKNETIKENILMVDEIFQNIKDIRSLHSQKKTLNQTKRFLLHRSLQKRHANRGTREDADDICKTVTDNRREWQDRRDLLKMAVPLIGDYIKAQEEYLHNAVKNITDYVGDITKELLSTKMEYSLNLACKQVQYQPPVTCLTSKKKHEKLRMRNEQAERILQKCEQLKEALTALEPVSRKTKFKKRFESRRDAMKYFLSTRKSDSELDFDISTRGEFIVEELRNDLNSQYW</sequence>
<evidence type="ECO:0000313" key="3">
    <source>
        <dbReference type="Proteomes" id="UP000594262"/>
    </source>
</evidence>
<name>A0A7M6DQT0_9CNID</name>
<organism evidence="2 3">
    <name type="scientific">Clytia hemisphaerica</name>
    <dbReference type="NCBI Taxonomy" id="252671"/>
    <lineage>
        <taxon>Eukaryota</taxon>
        <taxon>Metazoa</taxon>
        <taxon>Cnidaria</taxon>
        <taxon>Hydrozoa</taxon>
        <taxon>Hydroidolina</taxon>
        <taxon>Leptothecata</taxon>
        <taxon>Obeliida</taxon>
        <taxon>Clytiidae</taxon>
        <taxon>Clytia</taxon>
    </lineage>
</organism>
<dbReference type="Proteomes" id="UP000594262">
    <property type="component" value="Unplaced"/>
</dbReference>
<evidence type="ECO:0000256" key="1">
    <source>
        <dbReference type="SAM" id="Coils"/>
    </source>
</evidence>
<dbReference type="EnsemblMetazoa" id="CLYHEMT022807.1">
    <property type="protein sequence ID" value="CLYHEMP022807.1"/>
    <property type="gene ID" value="CLYHEMG022807"/>
</dbReference>
<dbReference type="AlphaFoldDB" id="A0A7M6DQT0"/>
<accession>A0A7M6DQT0</accession>
<reference evidence="2" key="1">
    <citation type="submission" date="2021-01" db="UniProtKB">
        <authorList>
            <consortium name="EnsemblMetazoa"/>
        </authorList>
    </citation>
    <scope>IDENTIFICATION</scope>
</reference>